<dbReference type="STRING" id="180088.A0A1J8Q6S6"/>
<dbReference type="PANTHER" id="PTHR47563">
    <property type="entry name" value="PROTEIN FMP25, MITOCHONDRIAL"/>
    <property type="match status" value="1"/>
</dbReference>
<keyword evidence="2" id="KW-1185">Reference proteome</keyword>
<dbReference type="GO" id="GO:0005743">
    <property type="term" value="C:mitochondrial inner membrane"/>
    <property type="evidence" value="ECO:0007669"/>
    <property type="project" value="TreeGrafter"/>
</dbReference>
<reference evidence="1 2" key="1">
    <citation type="submission" date="2016-03" db="EMBL/GenBank/DDBJ databases">
        <title>Comparative genomics of the ectomycorrhizal sister species Rhizopogon vinicolor and Rhizopogon vesiculosus (Basidiomycota: Boletales) reveals a divergence of the mating type B locus.</title>
        <authorList>
            <person name="Mujic A.B."/>
            <person name="Kuo A."/>
            <person name="Tritt A."/>
            <person name="Lipzen A."/>
            <person name="Chen C."/>
            <person name="Johnson J."/>
            <person name="Sharma A."/>
            <person name="Barry K."/>
            <person name="Grigoriev I.V."/>
            <person name="Spatafora J.W."/>
        </authorList>
    </citation>
    <scope>NUCLEOTIDE SEQUENCE [LARGE SCALE GENOMIC DNA]</scope>
    <source>
        <strain evidence="1 2">AM-OR11-056</strain>
    </source>
</reference>
<proteinExistence type="predicted"/>
<sequence>MERIMEIFVLERAREPCLRKEHNENSQSMSPILPYAISVSPAGHVLLTLDTQAHGGPGGSGRDLIAWGLNHDYQLGSGKRSGLPVSMTLEHPEGSLFILGRRTAPVKDLAACSCEVR</sequence>
<dbReference type="PANTHER" id="PTHR47563:SF1">
    <property type="entry name" value="PROTEIN FMP25, MITOCHONDRIAL"/>
    <property type="match status" value="1"/>
</dbReference>
<accession>A0A1J8Q6S6</accession>
<dbReference type="AlphaFoldDB" id="A0A1J8Q6S6"/>
<name>A0A1J8Q6S6_9AGAM</name>
<evidence type="ECO:0000313" key="1">
    <source>
        <dbReference type="EMBL" id="OJA15659.1"/>
    </source>
</evidence>
<dbReference type="InterPro" id="IPR053245">
    <property type="entry name" value="MitoProcess-Associated"/>
</dbReference>
<protein>
    <submittedName>
        <fullName evidence="1">Uncharacterized protein</fullName>
    </submittedName>
</protein>
<dbReference type="GO" id="GO:0034551">
    <property type="term" value="P:mitochondrial respiratory chain complex III assembly"/>
    <property type="evidence" value="ECO:0007669"/>
    <property type="project" value="TreeGrafter"/>
</dbReference>
<dbReference type="EMBL" id="LVVM01002961">
    <property type="protein sequence ID" value="OJA15659.1"/>
    <property type="molecule type" value="Genomic_DNA"/>
</dbReference>
<gene>
    <name evidence="1" type="ORF">AZE42_10934</name>
</gene>
<dbReference type="OrthoDB" id="10256179at2759"/>
<comment type="caution">
    <text evidence="1">The sequence shown here is derived from an EMBL/GenBank/DDBJ whole genome shotgun (WGS) entry which is preliminary data.</text>
</comment>
<evidence type="ECO:0000313" key="2">
    <source>
        <dbReference type="Proteomes" id="UP000183567"/>
    </source>
</evidence>
<organism evidence="1 2">
    <name type="scientific">Rhizopogon vesiculosus</name>
    <dbReference type="NCBI Taxonomy" id="180088"/>
    <lineage>
        <taxon>Eukaryota</taxon>
        <taxon>Fungi</taxon>
        <taxon>Dikarya</taxon>
        <taxon>Basidiomycota</taxon>
        <taxon>Agaricomycotina</taxon>
        <taxon>Agaricomycetes</taxon>
        <taxon>Agaricomycetidae</taxon>
        <taxon>Boletales</taxon>
        <taxon>Suillineae</taxon>
        <taxon>Rhizopogonaceae</taxon>
        <taxon>Rhizopogon</taxon>
    </lineage>
</organism>
<dbReference type="Proteomes" id="UP000183567">
    <property type="component" value="Unassembled WGS sequence"/>
</dbReference>